<gene>
    <name evidence="2" type="ORF">BO86DRAFT_39799</name>
</gene>
<accession>A0A8T8X624</accession>
<keyword evidence="3" id="KW-1185">Reference proteome</keyword>
<keyword evidence="1" id="KW-0472">Membrane</keyword>
<protein>
    <submittedName>
        <fullName evidence="2">Uncharacterized protein</fullName>
    </submittedName>
</protein>
<evidence type="ECO:0000313" key="2">
    <source>
        <dbReference type="EMBL" id="RAH83475.1"/>
    </source>
</evidence>
<dbReference type="RefSeq" id="XP_025529369.1">
    <property type="nucleotide sequence ID" value="XM_025673522.1"/>
</dbReference>
<organism evidence="2 3">
    <name type="scientific">Aspergillus japonicus CBS 114.51</name>
    <dbReference type="NCBI Taxonomy" id="1448312"/>
    <lineage>
        <taxon>Eukaryota</taxon>
        <taxon>Fungi</taxon>
        <taxon>Dikarya</taxon>
        <taxon>Ascomycota</taxon>
        <taxon>Pezizomycotina</taxon>
        <taxon>Eurotiomycetes</taxon>
        <taxon>Eurotiomycetidae</taxon>
        <taxon>Eurotiales</taxon>
        <taxon>Aspergillaceae</taxon>
        <taxon>Aspergillus</taxon>
        <taxon>Aspergillus subgen. Circumdati</taxon>
    </lineage>
</organism>
<keyword evidence="1" id="KW-0812">Transmembrane</keyword>
<reference evidence="2 3" key="1">
    <citation type="submission" date="2018-02" db="EMBL/GenBank/DDBJ databases">
        <title>The genomes of Aspergillus section Nigri reveals drivers in fungal speciation.</title>
        <authorList>
            <consortium name="DOE Joint Genome Institute"/>
            <person name="Vesth T.C."/>
            <person name="Nybo J."/>
            <person name="Theobald S."/>
            <person name="Brandl J."/>
            <person name="Frisvad J.C."/>
            <person name="Nielsen K.F."/>
            <person name="Lyhne E.K."/>
            <person name="Kogle M.E."/>
            <person name="Kuo A."/>
            <person name="Riley R."/>
            <person name="Clum A."/>
            <person name="Nolan M."/>
            <person name="Lipzen A."/>
            <person name="Salamov A."/>
            <person name="Henrissat B."/>
            <person name="Wiebenga A."/>
            <person name="De vries R.P."/>
            <person name="Grigoriev I.V."/>
            <person name="Mortensen U.H."/>
            <person name="Andersen M.R."/>
            <person name="Baker S.E."/>
        </authorList>
    </citation>
    <scope>NUCLEOTIDE SEQUENCE [LARGE SCALE GENOMIC DNA]</scope>
    <source>
        <strain evidence="2 3">CBS 114.51</strain>
    </source>
</reference>
<dbReference type="Proteomes" id="UP000249497">
    <property type="component" value="Unassembled WGS sequence"/>
</dbReference>
<evidence type="ECO:0000256" key="1">
    <source>
        <dbReference type="SAM" id="Phobius"/>
    </source>
</evidence>
<sequence>MRSLASLPSPLCCLARILGVYYGHSSIFIFLFPYFLPSFSLLGSPSPPPICLPTHPTHLDSVSSFRDRSPHFDSLSPSPSLSFGPHSLSVSLFLSRLSFFLPSSLLSIFESSPPDRRSYYRASNFDLFSSLSLSSLVTLGSSIPCHPERSCELSGAIH</sequence>
<dbReference type="GeneID" id="37177214"/>
<feature type="transmembrane region" description="Helical" evidence="1">
    <location>
        <begin position="12"/>
        <end position="36"/>
    </location>
</feature>
<evidence type="ECO:0000313" key="3">
    <source>
        <dbReference type="Proteomes" id="UP000249497"/>
    </source>
</evidence>
<keyword evidence="1" id="KW-1133">Transmembrane helix</keyword>
<name>A0A8T8X624_ASPJA</name>
<proteinExistence type="predicted"/>
<dbReference type="EMBL" id="KZ824782">
    <property type="protein sequence ID" value="RAH83475.1"/>
    <property type="molecule type" value="Genomic_DNA"/>
</dbReference>
<dbReference type="AlphaFoldDB" id="A0A8T8X624"/>